<protein>
    <submittedName>
        <fullName evidence="2">Uncharacterized protein</fullName>
    </submittedName>
</protein>
<dbReference type="OrthoDB" id="10503550at2759"/>
<dbReference type="EMBL" id="WIUZ02000001">
    <property type="protein sequence ID" value="KAF9792742.1"/>
    <property type="molecule type" value="Genomic_DNA"/>
</dbReference>
<feature type="region of interest" description="Disordered" evidence="1">
    <location>
        <begin position="276"/>
        <end position="296"/>
    </location>
</feature>
<keyword evidence="3" id="KW-1185">Reference proteome</keyword>
<accession>A0A9P6HRX4</accession>
<gene>
    <name evidence="2" type="ORF">BJ322DRAFT_72145</name>
</gene>
<reference evidence="2" key="1">
    <citation type="journal article" date="2020" name="Nat. Commun.">
        <title>Large-scale genome sequencing of mycorrhizal fungi provides insights into the early evolution of symbiotic traits.</title>
        <authorList>
            <person name="Miyauchi S."/>
            <person name="Kiss E."/>
            <person name="Kuo A."/>
            <person name="Drula E."/>
            <person name="Kohler A."/>
            <person name="Sanchez-Garcia M."/>
            <person name="Morin E."/>
            <person name="Andreopoulos B."/>
            <person name="Barry K.W."/>
            <person name="Bonito G."/>
            <person name="Buee M."/>
            <person name="Carver A."/>
            <person name="Chen C."/>
            <person name="Cichocki N."/>
            <person name="Clum A."/>
            <person name="Culley D."/>
            <person name="Crous P.W."/>
            <person name="Fauchery L."/>
            <person name="Girlanda M."/>
            <person name="Hayes R.D."/>
            <person name="Keri Z."/>
            <person name="LaButti K."/>
            <person name="Lipzen A."/>
            <person name="Lombard V."/>
            <person name="Magnuson J."/>
            <person name="Maillard F."/>
            <person name="Murat C."/>
            <person name="Nolan M."/>
            <person name="Ohm R.A."/>
            <person name="Pangilinan J."/>
            <person name="Pereira M.F."/>
            <person name="Perotto S."/>
            <person name="Peter M."/>
            <person name="Pfister S."/>
            <person name="Riley R."/>
            <person name="Sitrit Y."/>
            <person name="Stielow J.B."/>
            <person name="Szollosi G."/>
            <person name="Zifcakova L."/>
            <person name="Stursova M."/>
            <person name="Spatafora J.W."/>
            <person name="Tedersoo L."/>
            <person name="Vaario L.M."/>
            <person name="Yamada A."/>
            <person name="Yan M."/>
            <person name="Wang P."/>
            <person name="Xu J."/>
            <person name="Bruns T."/>
            <person name="Baldrian P."/>
            <person name="Vilgalys R."/>
            <person name="Dunand C."/>
            <person name="Henrissat B."/>
            <person name="Grigoriev I.V."/>
            <person name="Hibbett D."/>
            <person name="Nagy L.G."/>
            <person name="Martin F.M."/>
        </authorList>
    </citation>
    <scope>NUCLEOTIDE SEQUENCE</scope>
    <source>
        <strain evidence="2">UH-Tt-Lm1</strain>
    </source>
</reference>
<feature type="region of interest" description="Disordered" evidence="1">
    <location>
        <begin position="396"/>
        <end position="431"/>
    </location>
</feature>
<organism evidence="2 3">
    <name type="scientific">Thelephora terrestris</name>
    <dbReference type="NCBI Taxonomy" id="56493"/>
    <lineage>
        <taxon>Eukaryota</taxon>
        <taxon>Fungi</taxon>
        <taxon>Dikarya</taxon>
        <taxon>Basidiomycota</taxon>
        <taxon>Agaricomycotina</taxon>
        <taxon>Agaricomycetes</taxon>
        <taxon>Thelephorales</taxon>
        <taxon>Thelephoraceae</taxon>
        <taxon>Thelephora</taxon>
    </lineage>
</organism>
<evidence type="ECO:0000313" key="2">
    <source>
        <dbReference type="EMBL" id="KAF9792742.1"/>
    </source>
</evidence>
<sequence>MIVAKPLHPACLGFLGRGSFLFLRTRRHLSRDGPRIILLSQPYTSILLGYWLRNLDSCSECHSEDTHSPFPSNNSSFFRATMLHRQVSSPSLKIAVGAIKSTGSATFSPGLASFNLHHGSALASPHHSPRFLDGCPAAPHTPTTAKSWLELHPQSSFPSPTVIVNHTLPDAPRAAKVWLLVDHHGPVTKLKTILQDQTLQSVKYFPRPVRFELPPIVIEGLPMQQGLAGFASFNFGNVHSVTYRSTSERLPTPYPLREDLDWLELQDEAGFFALSMQEGSDSGSPSSTPGVSTKSSPSLLVAGFPSALCLLKDDPIPVARKFPHTWPHQRSLPHSKSLSALETLANDFVPVKSSALPPSRPSARPMLLCALSSALARRERSKRIRFQALPFAIQPNDDDSWNSSQYHAPTPFPSPRAGRALDPDLMFDSAS</sequence>
<name>A0A9P6HRX4_9AGAM</name>
<evidence type="ECO:0000313" key="3">
    <source>
        <dbReference type="Proteomes" id="UP000736335"/>
    </source>
</evidence>
<feature type="compositionally biased region" description="Low complexity" evidence="1">
    <location>
        <begin position="279"/>
        <end position="296"/>
    </location>
</feature>
<dbReference type="AlphaFoldDB" id="A0A9P6HRX4"/>
<proteinExistence type="predicted"/>
<reference evidence="2" key="2">
    <citation type="submission" date="2020-11" db="EMBL/GenBank/DDBJ databases">
        <authorList>
            <consortium name="DOE Joint Genome Institute"/>
            <person name="Kuo A."/>
            <person name="Miyauchi S."/>
            <person name="Kiss E."/>
            <person name="Drula E."/>
            <person name="Kohler A."/>
            <person name="Sanchez-Garcia M."/>
            <person name="Andreopoulos B."/>
            <person name="Barry K.W."/>
            <person name="Bonito G."/>
            <person name="Buee M."/>
            <person name="Carver A."/>
            <person name="Chen C."/>
            <person name="Cichocki N."/>
            <person name="Clum A."/>
            <person name="Culley D."/>
            <person name="Crous P.W."/>
            <person name="Fauchery L."/>
            <person name="Girlanda M."/>
            <person name="Hayes R."/>
            <person name="Keri Z."/>
            <person name="Labutti K."/>
            <person name="Lipzen A."/>
            <person name="Lombard V."/>
            <person name="Magnuson J."/>
            <person name="Maillard F."/>
            <person name="Morin E."/>
            <person name="Murat C."/>
            <person name="Nolan M."/>
            <person name="Ohm R."/>
            <person name="Pangilinan J."/>
            <person name="Pereira M."/>
            <person name="Perotto S."/>
            <person name="Peter M."/>
            <person name="Riley R."/>
            <person name="Sitrit Y."/>
            <person name="Stielow B."/>
            <person name="Szollosi G."/>
            <person name="Zifcakova L."/>
            <person name="Stursova M."/>
            <person name="Spatafora J.W."/>
            <person name="Tedersoo L."/>
            <person name="Vaario L.-M."/>
            <person name="Yamada A."/>
            <person name="Yan M."/>
            <person name="Wang P."/>
            <person name="Xu J."/>
            <person name="Bruns T."/>
            <person name="Baldrian P."/>
            <person name="Vilgalys R."/>
            <person name="Henrissat B."/>
            <person name="Grigoriev I.V."/>
            <person name="Hibbett D."/>
            <person name="Nagy L.G."/>
            <person name="Martin F.M."/>
        </authorList>
    </citation>
    <scope>NUCLEOTIDE SEQUENCE</scope>
    <source>
        <strain evidence="2">UH-Tt-Lm1</strain>
    </source>
</reference>
<dbReference type="Proteomes" id="UP000736335">
    <property type="component" value="Unassembled WGS sequence"/>
</dbReference>
<evidence type="ECO:0000256" key="1">
    <source>
        <dbReference type="SAM" id="MobiDB-lite"/>
    </source>
</evidence>
<comment type="caution">
    <text evidence="2">The sequence shown here is derived from an EMBL/GenBank/DDBJ whole genome shotgun (WGS) entry which is preliminary data.</text>
</comment>